<gene>
    <name evidence="3" type="ORF">SAMN05216386_0904</name>
</gene>
<evidence type="ECO:0000313" key="4">
    <source>
        <dbReference type="Proteomes" id="UP000183107"/>
    </source>
</evidence>
<accession>A0A1I4YVK0</accession>
<proteinExistence type="predicted"/>
<dbReference type="CDD" id="cd06257">
    <property type="entry name" value="DnaJ"/>
    <property type="match status" value="1"/>
</dbReference>
<sequence length="307" mass="33641">MKIRTHYDNLKVARNAPPEIIRAAYKTLSQKYHPDRNPGSAEATRIMAIINAAYDTLSDPYKRQEHDQWITQQEMMAKQAESGQASRASPMAQSAQAVPPWYSSGTAILARIFTHPIFYGLLVVAVIGWATDKPDIEPSAPKPHGWAAATPDPPVSVDPGPAQVQSRYSRYVRPVTAPNGQPWPAGPGYVKGFSLLNADGLSELTVDNRQNDSDVFVKLVSVAGARAHPVRQFYIPAGGSFTLDKIRAGSYDIRYRDLDSGGLSRSQAFNLEEIATGSGKRFSKVTMTLYKVHGGNMQTYGLSEAEF</sequence>
<dbReference type="PROSITE" id="PS50076">
    <property type="entry name" value="DNAJ_2"/>
    <property type="match status" value="1"/>
</dbReference>
<dbReference type="RefSeq" id="WP_074795032.1">
    <property type="nucleotide sequence ID" value="NZ_FOVJ01000001.1"/>
</dbReference>
<dbReference type="PANTHER" id="PTHR44825">
    <property type="match status" value="1"/>
</dbReference>
<evidence type="ECO:0000313" key="3">
    <source>
        <dbReference type="EMBL" id="SFN42031.1"/>
    </source>
</evidence>
<keyword evidence="4" id="KW-1185">Reference proteome</keyword>
<feature type="domain" description="J" evidence="2">
    <location>
        <begin position="5"/>
        <end position="70"/>
    </location>
</feature>
<evidence type="ECO:0000259" key="2">
    <source>
        <dbReference type="PROSITE" id="PS50076"/>
    </source>
</evidence>
<organism evidence="3 4">
    <name type="scientific">Nitrosospira briensis</name>
    <dbReference type="NCBI Taxonomy" id="35799"/>
    <lineage>
        <taxon>Bacteria</taxon>
        <taxon>Pseudomonadati</taxon>
        <taxon>Pseudomonadota</taxon>
        <taxon>Betaproteobacteria</taxon>
        <taxon>Nitrosomonadales</taxon>
        <taxon>Nitrosomonadaceae</taxon>
        <taxon>Nitrosospira</taxon>
    </lineage>
</organism>
<protein>
    <submittedName>
        <fullName evidence="3">DnaJ domain-containing protein</fullName>
    </submittedName>
</protein>
<dbReference type="Gene3D" id="1.10.287.110">
    <property type="entry name" value="DnaJ domain"/>
    <property type="match status" value="1"/>
</dbReference>
<dbReference type="InterPro" id="IPR036869">
    <property type="entry name" value="J_dom_sf"/>
</dbReference>
<dbReference type="Proteomes" id="UP000183107">
    <property type="component" value="Unassembled WGS sequence"/>
</dbReference>
<name>A0A1I4YVK0_9PROT</name>
<dbReference type="SMART" id="SM00271">
    <property type="entry name" value="DnaJ"/>
    <property type="match status" value="1"/>
</dbReference>
<dbReference type="InterPro" id="IPR001623">
    <property type="entry name" value="DnaJ_domain"/>
</dbReference>
<dbReference type="AlphaFoldDB" id="A0A1I4YVK0"/>
<dbReference type="SUPFAM" id="SSF46565">
    <property type="entry name" value="Chaperone J-domain"/>
    <property type="match status" value="1"/>
</dbReference>
<dbReference type="OrthoDB" id="8960697at2"/>
<feature type="region of interest" description="Disordered" evidence="1">
    <location>
        <begin position="138"/>
        <end position="160"/>
    </location>
</feature>
<evidence type="ECO:0000256" key="1">
    <source>
        <dbReference type="SAM" id="MobiDB-lite"/>
    </source>
</evidence>
<dbReference type="InterPro" id="IPR052763">
    <property type="entry name" value="DnaJ_C4"/>
</dbReference>
<dbReference type="Pfam" id="PF00226">
    <property type="entry name" value="DnaJ"/>
    <property type="match status" value="1"/>
</dbReference>
<dbReference type="EMBL" id="FOVJ01000001">
    <property type="protein sequence ID" value="SFN42031.1"/>
    <property type="molecule type" value="Genomic_DNA"/>
</dbReference>
<reference evidence="4" key="1">
    <citation type="submission" date="2016-10" db="EMBL/GenBank/DDBJ databases">
        <authorList>
            <person name="Varghese N."/>
        </authorList>
    </citation>
    <scope>NUCLEOTIDE SEQUENCE [LARGE SCALE GENOMIC DNA]</scope>
    <source>
        <strain evidence="4">Nsp8</strain>
    </source>
</reference>
<dbReference type="PANTHER" id="PTHR44825:SF1">
    <property type="entry name" value="DNAJ HOMOLOG SUBFAMILY C MEMBER 4"/>
    <property type="match status" value="1"/>
</dbReference>
<dbReference type="PRINTS" id="PR00625">
    <property type="entry name" value="JDOMAIN"/>
</dbReference>